<evidence type="ECO:0000259" key="3">
    <source>
        <dbReference type="PROSITE" id="PS50097"/>
    </source>
</evidence>
<name>A0AAV8XJB9_9CUCU</name>
<protein>
    <recommendedName>
        <fullName evidence="3">BTB domain-containing protein</fullName>
    </recommendedName>
</protein>
<dbReference type="Gene3D" id="3.30.710.10">
    <property type="entry name" value="Potassium Channel Kv1.1, Chain A"/>
    <property type="match status" value="1"/>
</dbReference>
<organism evidence="4 5">
    <name type="scientific">Aromia moschata</name>
    <dbReference type="NCBI Taxonomy" id="1265417"/>
    <lineage>
        <taxon>Eukaryota</taxon>
        <taxon>Metazoa</taxon>
        <taxon>Ecdysozoa</taxon>
        <taxon>Arthropoda</taxon>
        <taxon>Hexapoda</taxon>
        <taxon>Insecta</taxon>
        <taxon>Pterygota</taxon>
        <taxon>Neoptera</taxon>
        <taxon>Endopterygota</taxon>
        <taxon>Coleoptera</taxon>
        <taxon>Polyphaga</taxon>
        <taxon>Cucujiformia</taxon>
        <taxon>Chrysomeloidea</taxon>
        <taxon>Cerambycidae</taxon>
        <taxon>Cerambycinae</taxon>
        <taxon>Callichromatini</taxon>
        <taxon>Aromia</taxon>
    </lineage>
</organism>
<dbReference type="PROSITE" id="PS50097">
    <property type="entry name" value="BTB"/>
    <property type="match status" value="1"/>
</dbReference>
<dbReference type="AlphaFoldDB" id="A0AAV8XJB9"/>
<reference evidence="4" key="1">
    <citation type="journal article" date="2023" name="Insect Mol. Biol.">
        <title>Genome sequencing provides insights into the evolution of gene families encoding plant cell wall-degrading enzymes in longhorned beetles.</title>
        <authorList>
            <person name="Shin N.R."/>
            <person name="Okamura Y."/>
            <person name="Kirsch R."/>
            <person name="Pauchet Y."/>
        </authorList>
    </citation>
    <scope>NUCLEOTIDE SEQUENCE</scope>
    <source>
        <strain evidence="4">AMC_N1</strain>
    </source>
</reference>
<sequence>MLRLFQENPRQKDRRMSGQQYCLRWNNYQSNMTSVFHQLLQNEAFVDVTLACNDLSLKAHKVVLSACSSYFQKLLLENPCKHPTIIMPQDVCYADLKFIIEFVYKGEIDVSQAELQVSRQVKLRDP</sequence>
<dbReference type="Pfam" id="PF00651">
    <property type="entry name" value="BTB"/>
    <property type="match status" value="1"/>
</dbReference>
<dbReference type="InterPro" id="IPR051095">
    <property type="entry name" value="Dros_DevTransReg"/>
</dbReference>
<proteinExistence type="predicted"/>
<gene>
    <name evidence="4" type="ORF">NQ318_012628</name>
</gene>
<dbReference type="InterPro" id="IPR011333">
    <property type="entry name" value="SKP1/BTB/POZ_sf"/>
</dbReference>
<evidence type="ECO:0000313" key="4">
    <source>
        <dbReference type="EMBL" id="KAJ8939030.1"/>
    </source>
</evidence>
<comment type="subcellular location">
    <subcellularLocation>
        <location evidence="1">Nucleus</location>
    </subcellularLocation>
</comment>
<feature type="domain" description="BTB" evidence="3">
    <location>
        <begin position="46"/>
        <end position="112"/>
    </location>
</feature>
<dbReference type="InterPro" id="IPR000210">
    <property type="entry name" value="BTB/POZ_dom"/>
</dbReference>
<keyword evidence="5" id="KW-1185">Reference proteome</keyword>
<evidence type="ECO:0000256" key="1">
    <source>
        <dbReference type="ARBA" id="ARBA00004123"/>
    </source>
</evidence>
<evidence type="ECO:0000256" key="2">
    <source>
        <dbReference type="ARBA" id="ARBA00023242"/>
    </source>
</evidence>
<dbReference type="GO" id="GO:0006357">
    <property type="term" value="P:regulation of transcription by RNA polymerase II"/>
    <property type="evidence" value="ECO:0007669"/>
    <property type="project" value="TreeGrafter"/>
</dbReference>
<accession>A0AAV8XJB9</accession>
<dbReference type="CDD" id="cd18315">
    <property type="entry name" value="BTB_POZ_BAB-like"/>
    <property type="match status" value="1"/>
</dbReference>
<dbReference type="SMART" id="SM00225">
    <property type="entry name" value="BTB"/>
    <property type="match status" value="1"/>
</dbReference>
<dbReference type="PANTHER" id="PTHR23110">
    <property type="entry name" value="BTB DOMAIN TRANSCRIPTION FACTOR"/>
    <property type="match status" value="1"/>
</dbReference>
<evidence type="ECO:0000313" key="5">
    <source>
        <dbReference type="Proteomes" id="UP001162162"/>
    </source>
</evidence>
<dbReference type="Proteomes" id="UP001162162">
    <property type="component" value="Unassembled WGS sequence"/>
</dbReference>
<dbReference type="EMBL" id="JAPWTK010000512">
    <property type="protein sequence ID" value="KAJ8939030.1"/>
    <property type="molecule type" value="Genomic_DNA"/>
</dbReference>
<comment type="caution">
    <text evidence="4">The sequence shown here is derived from an EMBL/GenBank/DDBJ whole genome shotgun (WGS) entry which is preliminary data.</text>
</comment>
<keyword evidence="2" id="KW-0539">Nucleus</keyword>
<dbReference type="GO" id="GO:0005634">
    <property type="term" value="C:nucleus"/>
    <property type="evidence" value="ECO:0007669"/>
    <property type="project" value="UniProtKB-SubCell"/>
</dbReference>
<dbReference type="SUPFAM" id="SSF54695">
    <property type="entry name" value="POZ domain"/>
    <property type="match status" value="1"/>
</dbReference>
<dbReference type="PANTHER" id="PTHR23110:SF102">
    <property type="entry name" value="PIPSQUEAK, ISOFORM O"/>
    <property type="match status" value="1"/>
</dbReference>